<dbReference type="EMBL" id="CM009302">
    <property type="protein sequence ID" value="PNT07505.1"/>
    <property type="molecule type" value="Genomic_DNA"/>
</dbReference>
<gene>
    <name evidence="1" type="ORF">POPTR_013G090100</name>
</gene>
<protein>
    <submittedName>
        <fullName evidence="1">Uncharacterized protein</fullName>
    </submittedName>
</protein>
<evidence type="ECO:0000313" key="2">
    <source>
        <dbReference type="Proteomes" id="UP000006729"/>
    </source>
</evidence>
<organism evidence="1 2">
    <name type="scientific">Populus trichocarpa</name>
    <name type="common">Western balsam poplar</name>
    <name type="synonym">Populus balsamifera subsp. trichocarpa</name>
    <dbReference type="NCBI Taxonomy" id="3694"/>
    <lineage>
        <taxon>Eukaryota</taxon>
        <taxon>Viridiplantae</taxon>
        <taxon>Streptophyta</taxon>
        <taxon>Embryophyta</taxon>
        <taxon>Tracheophyta</taxon>
        <taxon>Spermatophyta</taxon>
        <taxon>Magnoliopsida</taxon>
        <taxon>eudicotyledons</taxon>
        <taxon>Gunneridae</taxon>
        <taxon>Pentapetalae</taxon>
        <taxon>rosids</taxon>
        <taxon>fabids</taxon>
        <taxon>Malpighiales</taxon>
        <taxon>Salicaceae</taxon>
        <taxon>Saliceae</taxon>
        <taxon>Populus</taxon>
    </lineage>
</organism>
<dbReference type="Proteomes" id="UP000006729">
    <property type="component" value="Chromosome 13"/>
</dbReference>
<evidence type="ECO:0000313" key="1">
    <source>
        <dbReference type="EMBL" id="PNT07505.1"/>
    </source>
</evidence>
<proteinExistence type="predicted"/>
<dbReference type="InParanoid" id="A0A2K1Y396"/>
<keyword evidence="2" id="KW-1185">Reference proteome</keyword>
<name>A0A2K1Y396_POPTR</name>
<dbReference type="AlphaFoldDB" id="A0A2K1Y396"/>
<sequence length="66" mass="7669">MAISLVIGLRFKIFFLFQWQSSGTLMLQNLLLFMIWIQATSREGDVESVDESNRKKKKKTIYNVVG</sequence>
<reference evidence="1 2" key="1">
    <citation type="journal article" date="2006" name="Science">
        <title>The genome of black cottonwood, Populus trichocarpa (Torr. &amp; Gray).</title>
        <authorList>
            <person name="Tuskan G.A."/>
            <person name="Difazio S."/>
            <person name="Jansson S."/>
            <person name="Bohlmann J."/>
            <person name="Grigoriev I."/>
            <person name="Hellsten U."/>
            <person name="Putnam N."/>
            <person name="Ralph S."/>
            <person name="Rombauts S."/>
            <person name="Salamov A."/>
            <person name="Schein J."/>
            <person name="Sterck L."/>
            <person name="Aerts A."/>
            <person name="Bhalerao R.R."/>
            <person name="Bhalerao R.P."/>
            <person name="Blaudez D."/>
            <person name="Boerjan W."/>
            <person name="Brun A."/>
            <person name="Brunner A."/>
            <person name="Busov V."/>
            <person name="Campbell M."/>
            <person name="Carlson J."/>
            <person name="Chalot M."/>
            <person name="Chapman J."/>
            <person name="Chen G.L."/>
            <person name="Cooper D."/>
            <person name="Coutinho P.M."/>
            <person name="Couturier J."/>
            <person name="Covert S."/>
            <person name="Cronk Q."/>
            <person name="Cunningham R."/>
            <person name="Davis J."/>
            <person name="Degroeve S."/>
            <person name="Dejardin A."/>
            <person name="Depamphilis C."/>
            <person name="Detter J."/>
            <person name="Dirks B."/>
            <person name="Dubchak I."/>
            <person name="Duplessis S."/>
            <person name="Ehlting J."/>
            <person name="Ellis B."/>
            <person name="Gendler K."/>
            <person name="Goodstein D."/>
            <person name="Gribskov M."/>
            <person name="Grimwood J."/>
            <person name="Groover A."/>
            <person name="Gunter L."/>
            <person name="Hamberger B."/>
            <person name="Heinze B."/>
            <person name="Helariutta Y."/>
            <person name="Henrissat B."/>
            <person name="Holligan D."/>
            <person name="Holt R."/>
            <person name="Huang W."/>
            <person name="Islam-Faridi N."/>
            <person name="Jones S."/>
            <person name="Jones-Rhoades M."/>
            <person name="Jorgensen R."/>
            <person name="Joshi C."/>
            <person name="Kangasjarvi J."/>
            <person name="Karlsson J."/>
            <person name="Kelleher C."/>
            <person name="Kirkpatrick R."/>
            <person name="Kirst M."/>
            <person name="Kohler A."/>
            <person name="Kalluri U."/>
            <person name="Larimer F."/>
            <person name="Leebens-Mack J."/>
            <person name="Leple J.C."/>
            <person name="Locascio P."/>
            <person name="Lou Y."/>
            <person name="Lucas S."/>
            <person name="Martin F."/>
            <person name="Montanini B."/>
            <person name="Napoli C."/>
            <person name="Nelson D.R."/>
            <person name="Nelson C."/>
            <person name="Nieminen K."/>
            <person name="Nilsson O."/>
            <person name="Pereda V."/>
            <person name="Peter G."/>
            <person name="Philippe R."/>
            <person name="Pilate G."/>
            <person name="Poliakov A."/>
            <person name="Razumovskaya J."/>
            <person name="Richardson P."/>
            <person name="Rinaldi C."/>
            <person name="Ritland K."/>
            <person name="Rouze P."/>
            <person name="Ryaboy D."/>
            <person name="Schmutz J."/>
            <person name="Schrader J."/>
            <person name="Segerman B."/>
            <person name="Shin H."/>
            <person name="Siddiqui A."/>
            <person name="Sterky F."/>
            <person name="Terry A."/>
            <person name="Tsai C.J."/>
            <person name="Uberbacher E."/>
            <person name="Unneberg P."/>
            <person name="Vahala J."/>
            <person name="Wall K."/>
            <person name="Wessler S."/>
            <person name="Yang G."/>
            <person name="Yin T."/>
            <person name="Douglas C."/>
            <person name="Marra M."/>
            <person name="Sandberg G."/>
            <person name="Van de Peer Y."/>
            <person name="Rokhsar D."/>
        </authorList>
    </citation>
    <scope>NUCLEOTIDE SEQUENCE [LARGE SCALE GENOMIC DNA]</scope>
    <source>
        <strain evidence="2">cv. Nisqually</strain>
    </source>
</reference>
<accession>A0A2K1Y396</accession>